<comment type="caution">
    <text evidence="9">The sequence shown here is derived from an EMBL/GenBank/DDBJ whole genome shotgun (WGS) entry which is preliminary data.</text>
</comment>
<dbReference type="Pfam" id="PF01593">
    <property type="entry name" value="Amino_oxidase"/>
    <property type="match status" value="1"/>
</dbReference>
<name>A0AAD9KHI0_RIDPI</name>
<dbReference type="InterPro" id="IPR036188">
    <property type="entry name" value="FAD/NAD-bd_sf"/>
</dbReference>
<organism evidence="9 10">
    <name type="scientific">Ridgeia piscesae</name>
    <name type="common">Tubeworm</name>
    <dbReference type="NCBI Taxonomy" id="27915"/>
    <lineage>
        <taxon>Eukaryota</taxon>
        <taxon>Metazoa</taxon>
        <taxon>Spiralia</taxon>
        <taxon>Lophotrochozoa</taxon>
        <taxon>Annelida</taxon>
        <taxon>Polychaeta</taxon>
        <taxon>Sedentaria</taxon>
        <taxon>Canalipalpata</taxon>
        <taxon>Sabellida</taxon>
        <taxon>Siboglinidae</taxon>
        <taxon>Ridgeia</taxon>
    </lineage>
</organism>
<evidence type="ECO:0000256" key="1">
    <source>
        <dbReference type="ARBA" id="ARBA00001974"/>
    </source>
</evidence>
<comment type="similarity">
    <text evidence="3">Belongs to the flavin monoamine oxidase family.</text>
</comment>
<evidence type="ECO:0000256" key="7">
    <source>
        <dbReference type="ARBA" id="ARBA00023002"/>
    </source>
</evidence>
<proteinExistence type="inferred from homology"/>
<evidence type="ECO:0000256" key="3">
    <source>
        <dbReference type="ARBA" id="ARBA00005995"/>
    </source>
</evidence>
<reference evidence="9" key="1">
    <citation type="journal article" date="2023" name="Mol. Biol. Evol.">
        <title>Third-Generation Sequencing Reveals the Adaptive Role of the Epigenome in Three Deep-Sea Polychaetes.</title>
        <authorList>
            <person name="Perez M."/>
            <person name="Aroh O."/>
            <person name="Sun Y."/>
            <person name="Lan Y."/>
            <person name="Juniper S.K."/>
            <person name="Young C.R."/>
            <person name="Angers B."/>
            <person name="Qian P.Y."/>
        </authorList>
    </citation>
    <scope>NUCLEOTIDE SEQUENCE</scope>
    <source>
        <strain evidence="9">R07B-5</strain>
    </source>
</reference>
<keyword evidence="5" id="KW-0285">Flavoprotein</keyword>
<evidence type="ECO:0000259" key="8">
    <source>
        <dbReference type="Pfam" id="PF01593"/>
    </source>
</evidence>
<keyword evidence="10" id="KW-1185">Reference proteome</keyword>
<sequence>MSVQWVKTVNGRKAEMGANWIHGIDRNPIYKIALKNNLLSETFEGRKLGQKVMFMTETGQPVNTKIIEEVDWAYGTLIAQCEDFYQCGIPTPMENDSVGDFVEREFYQKFADRYSEKELRLRKMILEQRLLGECMITGCDNMQEVALSEVGSFEEIPAVHYVIPPGFEAIMDVLKRDLPNNSILLEHVITEISYGDDGGAPHEVCVKCQNGRKIYADHVIVTISLGYLKKHANHLFSPSLPEAKLASIDSLAMGTVNKVVLEFSGQILPDEVFRLELVWDRDIEDNVDMSQRWFKKINSFEAIASNVLVGWLSGREAEYMETLSDEEVGRMCIEVLKMFLKNNGSSLPQLKHVTTSKWKSNPYTLGSYCFIPIGAKAEDIETLAEPVVSKSSKKPVLLFAGEATHSSFYSSSHGALLTGQQEAQRLIDLYSH</sequence>
<dbReference type="GO" id="GO:0046592">
    <property type="term" value="F:polyamine oxidase activity"/>
    <property type="evidence" value="ECO:0007669"/>
    <property type="project" value="TreeGrafter"/>
</dbReference>
<dbReference type="InterPro" id="IPR002937">
    <property type="entry name" value="Amino_oxidase"/>
</dbReference>
<evidence type="ECO:0000256" key="2">
    <source>
        <dbReference type="ARBA" id="ARBA00004496"/>
    </source>
</evidence>
<dbReference type="PANTHER" id="PTHR10742:SF405">
    <property type="entry name" value="PEROXISOMAL N(1)-ACETYL-SPERMINE_SPERMIDINE OXIDASE"/>
    <property type="match status" value="1"/>
</dbReference>
<dbReference type="PANTHER" id="PTHR10742">
    <property type="entry name" value="FLAVIN MONOAMINE OXIDASE"/>
    <property type="match status" value="1"/>
</dbReference>
<gene>
    <name evidence="9" type="ORF">NP493_1034g00001</name>
</gene>
<evidence type="ECO:0000313" key="9">
    <source>
        <dbReference type="EMBL" id="KAK2171723.1"/>
    </source>
</evidence>
<keyword evidence="6" id="KW-0274">FAD</keyword>
<dbReference type="SUPFAM" id="SSF51905">
    <property type="entry name" value="FAD/NAD(P)-binding domain"/>
    <property type="match status" value="1"/>
</dbReference>
<feature type="domain" description="Amine oxidase" evidence="8">
    <location>
        <begin position="7"/>
        <end position="427"/>
    </location>
</feature>
<dbReference type="SUPFAM" id="SSF54373">
    <property type="entry name" value="FAD-linked reductases, C-terminal domain"/>
    <property type="match status" value="1"/>
</dbReference>
<comment type="subcellular location">
    <subcellularLocation>
        <location evidence="2">Cytoplasm</location>
    </subcellularLocation>
</comment>
<dbReference type="GO" id="GO:0005737">
    <property type="term" value="C:cytoplasm"/>
    <property type="evidence" value="ECO:0007669"/>
    <property type="project" value="UniProtKB-SubCell"/>
</dbReference>
<evidence type="ECO:0000256" key="4">
    <source>
        <dbReference type="ARBA" id="ARBA00022490"/>
    </source>
</evidence>
<comment type="cofactor">
    <cofactor evidence="1">
        <name>FAD</name>
        <dbReference type="ChEBI" id="CHEBI:57692"/>
    </cofactor>
</comment>
<accession>A0AAD9KHI0</accession>
<dbReference type="Proteomes" id="UP001209878">
    <property type="component" value="Unassembled WGS sequence"/>
</dbReference>
<keyword evidence="4" id="KW-0963">Cytoplasm</keyword>
<keyword evidence="7" id="KW-0560">Oxidoreductase</keyword>
<dbReference type="EMBL" id="JAODUO010001033">
    <property type="protein sequence ID" value="KAK2171723.1"/>
    <property type="molecule type" value="Genomic_DNA"/>
</dbReference>
<dbReference type="InterPro" id="IPR050281">
    <property type="entry name" value="Flavin_monoamine_oxidase"/>
</dbReference>
<protein>
    <recommendedName>
        <fullName evidence="8">Amine oxidase domain-containing protein</fullName>
    </recommendedName>
</protein>
<dbReference type="Gene3D" id="3.90.660.10">
    <property type="match status" value="1"/>
</dbReference>
<dbReference type="AlphaFoldDB" id="A0AAD9KHI0"/>
<evidence type="ECO:0000313" key="10">
    <source>
        <dbReference type="Proteomes" id="UP001209878"/>
    </source>
</evidence>
<evidence type="ECO:0000256" key="6">
    <source>
        <dbReference type="ARBA" id="ARBA00022827"/>
    </source>
</evidence>
<dbReference type="Gene3D" id="3.50.50.60">
    <property type="entry name" value="FAD/NAD(P)-binding domain"/>
    <property type="match status" value="1"/>
</dbReference>
<evidence type="ECO:0000256" key="5">
    <source>
        <dbReference type="ARBA" id="ARBA00022630"/>
    </source>
</evidence>